<dbReference type="AlphaFoldDB" id="A0A8S0RQQ9"/>
<dbReference type="EMBL" id="CACTIH010003681">
    <property type="protein sequence ID" value="CAA2981832.1"/>
    <property type="molecule type" value="Genomic_DNA"/>
</dbReference>
<protein>
    <recommendedName>
        <fullName evidence="5">Ubiquitin-like protease family profile domain-containing protein</fullName>
    </recommendedName>
</protein>
<dbReference type="Pfam" id="PF02902">
    <property type="entry name" value="Peptidase_C48"/>
    <property type="match status" value="1"/>
</dbReference>
<evidence type="ECO:0000313" key="7">
    <source>
        <dbReference type="Proteomes" id="UP000594638"/>
    </source>
</evidence>
<accession>A0A8S0RQQ9</accession>
<evidence type="ECO:0000259" key="5">
    <source>
        <dbReference type="Pfam" id="PF02902"/>
    </source>
</evidence>
<dbReference type="OrthoDB" id="1680482at2759"/>
<comment type="caution">
    <text evidence="6">The sequence shown here is derived from an EMBL/GenBank/DDBJ whole genome shotgun (WGS) entry which is preliminary data.</text>
</comment>
<sequence length="934" mass="107638">MQIWAYETIPSIGRRYGENLQEADLPRICRWNSSEMPNYKDIGASMDEPNIVVHCTLKPTSEEASKAYWTEIYRFEDEVEDPTIDIFVDKENVADSSIRVDLPQQTCHSPNASTSPREPSSFHRPLMSTDAYTFHRGPSISYPSLYPSRDEFAQELRMQLLQMVEILERKNEGRINEMRSYIDQRFDCVTSFCRQIDEKKSSVVEWMKNSNPLTTPYTYYSLLHSGFMNTGEACDVNEDPLVHVEVQNDENQDDNEEREVEDYVLANEPVIVKEATLPAYGNEQKQADDMNNCPNPIEVENEQRQATDLPNDDETRVEERDTCVPMDSIAHGDVMESIPIVVEDESDKSSQIGRGMRIKKRSLVLESPFTNLEKRRKFCNVNAFDPFRELDPAKADDLQNWLVNAPDSEHVDMKSLIWAYETIPSIGRRYGENLQEADLPRICRWNSSEMPNYKDIGASMDEPNIVVHCTLKPTSEEASKAYWTEIYRFEDEVEDPTIDIFVDKENVADSSIRVDLPQQTCHSPNASTSPREPSSFHRPLMSTDAYTFHRGPSISYPSLYPSRDEFAQELRMQLLQMVEILERKNEGRINEMRSYIDQRFDCVTSFCRQIDEKKSSVVEWMKNSNPLTTPYTYYSLLHSGFMNTGEACDVNEDPLVHVEVQNDENQDDNEEREVEDYVLANEPVIVKEATLPAYGNEQKQADDMNNCPNPIEVENEQRQATDLPNDDETRVEERDTCVPMDSIAHGDVMESIPIVVEDESDKSSQIGRGMRIKKRSLVLESPFTNLEKRRKFCNVNAFDPFRELDPAKADDLQNWLVNAPDSEHVDIMMFTKPKSFFLEIQKQFGWLDSDHIDIALLLMRARMHTYPTVFPQDCAILDCAFTNMCTKRGDCGMYVIKFIELLSAGLDVKLISDTMIDSWRKKLAAEIFAMHFDP</sequence>
<gene>
    <name evidence="6" type="ORF">OLEA9_A070461</name>
</gene>
<keyword evidence="7" id="KW-1185">Reference proteome</keyword>
<comment type="similarity">
    <text evidence="1">Belongs to the peptidase C48 family.</text>
</comment>
<dbReference type="SUPFAM" id="SSF54001">
    <property type="entry name" value="Cysteine proteinases"/>
    <property type="match status" value="1"/>
</dbReference>
<dbReference type="Gramene" id="OE9A070461T1">
    <property type="protein sequence ID" value="OE9A070461C1"/>
    <property type="gene ID" value="OE9A070461"/>
</dbReference>
<proteinExistence type="inferred from homology"/>
<dbReference type="InterPro" id="IPR003653">
    <property type="entry name" value="Peptidase_C48_C"/>
</dbReference>
<evidence type="ECO:0000256" key="1">
    <source>
        <dbReference type="ARBA" id="ARBA00005234"/>
    </source>
</evidence>
<dbReference type="GO" id="GO:0008234">
    <property type="term" value="F:cysteine-type peptidase activity"/>
    <property type="evidence" value="ECO:0007669"/>
    <property type="project" value="InterPro"/>
</dbReference>
<dbReference type="Proteomes" id="UP000594638">
    <property type="component" value="Unassembled WGS sequence"/>
</dbReference>
<evidence type="ECO:0000256" key="2">
    <source>
        <dbReference type="ARBA" id="ARBA00022670"/>
    </source>
</evidence>
<evidence type="ECO:0000313" key="6">
    <source>
        <dbReference type="EMBL" id="CAA2981832.1"/>
    </source>
</evidence>
<evidence type="ECO:0000256" key="4">
    <source>
        <dbReference type="SAM" id="MobiDB-lite"/>
    </source>
</evidence>
<organism evidence="6 7">
    <name type="scientific">Olea europaea subsp. europaea</name>
    <dbReference type="NCBI Taxonomy" id="158383"/>
    <lineage>
        <taxon>Eukaryota</taxon>
        <taxon>Viridiplantae</taxon>
        <taxon>Streptophyta</taxon>
        <taxon>Embryophyta</taxon>
        <taxon>Tracheophyta</taxon>
        <taxon>Spermatophyta</taxon>
        <taxon>Magnoliopsida</taxon>
        <taxon>eudicotyledons</taxon>
        <taxon>Gunneridae</taxon>
        <taxon>Pentapetalae</taxon>
        <taxon>asterids</taxon>
        <taxon>lamiids</taxon>
        <taxon>Lamiales</taxon>
        <taxon>Oleaceae</taxon>
        <taxon>Oleeae</taxon>
        <taxon>Olea</taxon>
    </lineage>
</organism>
<feature type="region of interest" description="Disordered" evidence="4">
    <location>
        <begin position="714"/>
        <end position="733"/>
    </location>
</feature>
<feature type="domain" description="Ubiquitin-like protease family profile" evidence="5">
    <location>
        <begin position="888"/>
        <end position="930"/>
    </location>
</feature>
<reference evidence="6 7" key="1">
    <citation type="submission" date="2019-12" db="EMBL/GenBank/DDBJ databases">
        <authorList>
            <person name="Alioto T."/>
            <person name="Alioto T."/>
            <person name="Gomez Garrido J."/>
        </authorList>
    </citation>
    <scope>NUCLEOTIDE SEQUENCE [LARGE SCALE GENOMIC DNA]</scope>
</reference>
<keyword evidence="2" id="KW-0645">Protease</keyword>
<feature type="region of interest" description="Disordered" evidence="4">
    <location>
        <begin position="300"/>
        <end position="319"/>
    </location>
</feature>
<dbReference type="GO" id="GO:0006508">
    <property type="term" value="P:proteolysis"/>
    <property type="evidence" value="ECO:0007669"/>
    <property type="project" value="UniProtKB-KW"/>
</dbReference>
<keyword evidence="3" id="KW-0378">Hydrolase</keyword>
<name>A0A8S0RQQ9_OLEEU</name>
<evidence type="ECO:0000256" key="3">
    <source>
        <dbReference type="ARBA" id="ARBA00022801"/>
    </source>
</evidence>
<dbReference type="Gene3D" id="3.40.395.10">
    <property type="entry name" value="Adenoviral Proteinase, Chain A"/>
    <property type="match status" value="1"/>
</dbReference>
<dbReference type="InterPro" id="IPR038765">
    <property type="entry name" value="Papain-like_cys_pep_sf"/>
</dbReference>